<organism evidence="2 3">
    <name type="scientific">Candidatus Jorgensenbacteria bacterium GWA1_54_12</name>
    <dbReference type="NCBI Taxonomy" id="1798468"/>
    <lineage>
        <taxon>Bacteria</taxon>
        <taxon>Candidatus Joergenseniibacteriota</taxon>
    </lineage>
</organism>
<keyword evidence="1" id="KW-0812">Transmembrane</keyword>
<comment type="caution">
    <text evidence="2">The sequence shown here is derived from an EMBL/GenBank/DDBJ whole genome shotgun (WGS) entry which is preliminary data.</text>
</comment>
<dbReference type="STRING" id="1798468.A2110_02785"/>
<evidence type="ECO:0000256" key="1">
    <source>
        <dbReference type="SAM" id="Phobius"/>
    </source>
</evidence>
<keyword evidence="1" id="KW-1133">Transmembrane helix</keyword>
<evidence type="ECO:0008006" key="4">
    <source>
        <dbReference type="Google" id="ProtNLM"/>
    </source>
</evidence>
<feature type="transmembrane region" description="Helical" evidence="1">
    <location>
        <begin position="6"/>
        <end position="22"/>
    </location>
</feature>
<dbReference type="EMBL" id="MFKH01000010">
    <property type="protein sequence ID" value="OGG37493.1"/>
    <property type="molecule type" value="Genomic_DNA"/>
</dbReference>
<dbReference type="InterPro" id="IPR008972">
    <property type="entry name" value="Cupredoxin"/>
</dbReference>
<gene>
    <name evidence="2" type="ORF">A2110_02785</name>
</gene>
<name>A0A1F6BKW2_9BACT</name>
<protein>
    <recommendedName>
        <fullName evidence="4">EfeO-type cupredoxin-like domain-containing protein</fullName>
    </recommendedName>
</protein>
<dbReference type="Gene3D" id="2.60.40.420">
    <property type="entry name" value="Cupredoxins - blue copper proteins"/>
    <property type="match status" value="1"/>
</dbReference>
<keyword evidence="1" id="KW-0472">Membrane</keyword>
<evidence type="ECO:0000313" key="3">
    <source>
        <dbReference type="Proteomes" id="UP000176273"/>
    </source>
</evidence>
<proteinExistence type="predicted"/>
<accession>A0A1F6BKW2</accession>
<sequence length="147" mass="15841">MNKVVGIIIAVVVVLVGGYFLLKDSIQLPALGLPEESPEMTGETVVTYMDTGYAPSPLTIAVGETVTFRNESSEAMWTASAMHPTHTVYSGTALEEHCPDIAGDAFDACTGIQPGDEWSFTFMKEGTWNYHNHLNASHFGSIVVTAE</sequence>
<evidence type="ECO:0000313" key="2">
    <source>
        <dbReference type="EMBL" id="OGG37493.1"/>
    </source>
</evidence>
<dbReference type="AlphaFoldDB" id="A0A1F6BKW2"/>
<dbReference type="Proteomes" id="UP000176273">
    <property type="component" value="Unassembled WGS sequence"/>
</dbReference>
<dbReference type="SUPFAM" id="SSF49503">
    <property type="entry name" value="Cupredoxins"/>
    <property type="match status" value="1"/>
</dbReference>
<reference evidence="2 3" key="1">
    <citation type="journal article" date="2016" name="Nat. Commun.">
        <title>Thousands of microbial genomes shed light on interconnected biogeochemical processes in an aquifer system.</title>
        <authorList>
            <person name="Anantharaman K."/>
            <person name="Brown C.T."/>
            <person name="Hug L.A."/>
            <person name="Sharon I."/>
            <person name="Castelle C.J."/>
            <person name="Probst A.J."/>
            <person name="Thomas B.C."/>
            <person name="Singh A."/>
            <person name="Wilkins M.J."/>
            <person name="Karaoz U."/>
            <person name="Brodie E.L."/>
            <person name="Williams K.H."/>
            <person name="Hubbard S.S."/>
            <person name="Banfield J.F."/>
        </authorList>
    </citation>
    <scope>NUCLEOTIDE SEQUENCE [LARGE SCALE GENOMIC DNA]</scope>
</reference>